<gene>
    <name evidence="4" type="ORF">OF365_00355</name>
</gene>
<comment type="caution">
    <text evidence="2">Lacks conserved residue(s) required for the propagation of feature annotation.</text>
</comment>
<dbReference type="NCBIfam" id="TIGR00621">
    <property type="entry name" value="ssb"/>
    <property type="match status" value="1"/>
</dbReference>
<dbReference type="CDD" id="cd04496">
    <property type="entry name" value="SSB_OBF"/>
    <property type="match status" value="1"/>
</dbReference>
<dbReference type="HAMAP" id="MF_00984">
    <property type="entry name" value="SSB"/>
    <property type="match status" value="1"/>
</dbReference>
<dbReference type="InterPro" id="IPR000424">
    <property type="entry name" value="Primosome_PriB/ssb"/>
</dbReference>
<dbReference type="PANTHER" id="PTHR10302">
    <property type="entry name" value="SINGLE-STRANDED DNA-BINDING PROTEIN"/>
    <property type="match status" value="1"/>
</dbReference>
<dbReference type="SUPFAM" id="SSF50249">
    <property type="entry name" value="Nucleic acid-binding proteins"/>
    <property type="match status" value="1"/>
</dbReference>
<evidence type="ECO:0000256" key="3">
    <source>
        <dbReference type="PIRNR" id="PIRNR002070"/>
    </source>
</evidence>
<dbReference type="PANTHER" id="PTHR10302:SF27">
    <property type="entry name" value="SINGLE-STRANDED DNA-BINDING PROTEIN"/>
    <property type="match status" value="1"/>
</dbReference>
<dbReference type="PROSITE" id="PS50935">
    <property type="entry name" value="SSB"/>
    <property type="match status" value="1"/>
</dbReference>
<dbReference type="Pfam" id="PF00436">
    <property type="entry name" value="SSB"/>
    <property type="match status" value="1"/>
</dbReference>
<keyword evidence="1 2" id="KW-0238">DNA-binding</keyword>
<organism evidence="4 5">
    <name type="scientific">Ureaplasma zalophigenitalium</name>
    <dbReference type="NCBI Taxonomy" id="907723"/>
    <lineage>
        <taxon>Bacteria</taxon>
        <taxon>Bacillati</taxon>
        <taxon>Mycoplasmatota</taxon>
        <taxon>Mycoplasmoidales</taxon>
        <taxon>Mycoplasmoidaceae</taxon>
        <taxon>Ureaplasma</taxon>
    </lineage>
</organism>
<evidence type="ECO:0000313" key="5">
    <source>
        <dbReference type="Proteomes" id="UP001207252"/>
    </source>
</evidence>
<dbReference type="InterPro" id="IPR011344">
    <property type="entry name" value="ssDNA-bd"/>
</dbReference>
<accession>A0ABT3BNQ3</accession>
<proteinExistence type="inferred from homology"/>
<evidence type="ECO:0000313" key="4">
    <source>
        <dbReference type="EMBL" id="MCV3753841.1"/>
    </source>
</evidence>
<dbReference type="GO" id="GO:0003677">
    <property type="term" value="F:DNA binding"/>
    <property type="evidence" value="ECO:0007669"/>
    <property type="project" value="UniProtKB-KW"/>
</dbReference>
<dbReference type="InterPro" id="IPR012340">
    <property type="entry name" value="NA-bd_OB-fold"/>
</dbReference>
<comment type="caution">
    <text evidence="4">The sequence shown here is derived from an EMBL/GenBank/DDBJ whole genome shotgun (WGS) entry which is preliminary data.</text>
</comment>
<sequence>MNKVFLYGNLARDPFPLKETNANNAYTRITVAVGNRSTANPNTDFISCTAWNKTAEFITNYLHKGDSVIVEGSLVTSNYVNKNGERVYDLSVRVDRLQSVRKANNNQSSPSFNNNLINDVPMPEPMMQDNQNSTFSVSELDQEDDFFDWINQEK</sequence>
<dbReference type="Proteomes" id="UP001207252">
    <property type="component" value="Unassembled WGS sequence"/>
</dbReference>
<name>A0ABT3BNQ3_9BACT</name>
<dbReference type="RefSeq" id="WP_263817643.1">
    <property type="nucleotide sequence ID" value="NZ_JAOXHJ010000001.1"/>
</dbReference>
<dbReference type="Gene3D" id="2.40.50.140">
    <property type="entry name" value="Nucleic acid-binding proteins"/>
    <property type="match status" value="1"/>
</dbReference>
<keyword evidence="5" id="KW-1185">Reference proteome</keyword>
<protein>
    <recommendedName>
        <fullName evidence="2 3">Single-stranded DNA-binding protein</fullName>
        <shortName evidence="2">SSB</shortName>
    </recommendedName>
</protein>
<dbReference type="PIRSF" id="PIRSF002070">
    <property type="entry name" value="SSB"/>
    <property type="match status" value="1"/>
</dbReference>
<dbReference type="EMBL" id="JAOXHJ010000001">
    <property type="protein sequence ID" value="MCV3753841.1"/>
    <property type="molecule type" value="Genomic_DNA"/>
</dbReference>
<evidence type="ECO:0000256" key="1">
    <source>
        <dbReference type="ARBA" id="ARBA00023125"/>
    </source>
</evidence>
<evidence type="ECO:0000256" key="2">
    <source>
        <dbReference type="HAMAP-Rule" id="MF_00984"/>
    </source>
</evidence>
<reference evidence="4 5" key="1">
    <citation type="journal article" date="2020" name="Int. J. Syst. Evol. Microbiol.">
        <title>Ureaplasma miroungigenitalium sp. nov. isolated from northern elephant seals (Mirounga angustirostris) and Ureaplasma zalophigenitalium sp. nov. isolated from California sea lions (Zalophus californianus).</title>
        <authorList>
            <person name="Volokhov D.V."/>
            <person name="Gulland F.M."/>
            <person name="Gao Y."/>
            <person name="Chizhikov V.E."/>
        </authorList>
    </citation>
    <scope>NUCLEOTIDE SEQUENCE [LARGE SCALE GENOMIC DNA]</scope>
    <source>
        <strain evidence="4 5">CSL7644-GEN</strain>
    </source>
</reference>
<comment type="subunit">
    <text evidence="2">Homotetramer.</text>
</comment>